<reference evidence="3 4" key="1">
    <citation type="journal article" date="2015" name="Genome Biol. Evol.">
        <title>The genome of winter moth (Operophtera brumata) provides a genomic perspective on sexual dimorphism and phenology.</title>
        <authorList>
            <person name="Derks M.F."/>
            <person name="Smit S."/>
            <person name="Salis L."/>
            <person name="Schijlen E."/>
            <person name="Bossers A."/>
            <person name="Mateman C."/>
            <person name="Pijl A.S."/>
            <person name="de Ridder D."/>
            <person name="Groenen M.A."/>
            <person name="Visser M.E."/>
            <person name="Megens H.J."/>
        </authorList>
    </citation>
    <scope>NUCLEOTIDE SEQUENCE [LARGE SCALE GENOMIC DNA]</scope>
    <source>
        <strain evidence="3">WM2013NL</strain>
        <tissue evidence="3">Head and thorax</tissue>
    </source>
</reference>
<dbReference type="EMBL" id="JTDY01001509">
    <property type="protein sequence ID" value="KOB73693.1"/>
    <property type="molecule type" value="Genomic_DNA"/>
</dbReference>
<dbReference type="InterPro" id="IPR001375">
    <property type="entry name" value="Peptidase_S9_cat"/>
</dbReference>
<evidence type="ECO:0000256" key="1">
    <source>
        <dbReference type="ARBA" id="ARBA00022801"/>
    </source>
</evidence>
<dbReference type="AlphaFoldDB" id="A0A0L7LDU8"/>
<accession>A0A0L7LDU8</accession>
<proteinExistence type="predicted"/>
<comment type="caution">
    <text evidence="3">The sequence shown here is derived from an EMBL/GenBank/DDBJ whole genome shotgun (WGS) entry which is preliminary data.</text>
</comment>
<dbReference type="PANTHER" id="PTHR42776:SF4">
    <property type="entry name" value="ACYLAMINO-ACID-RELEASING ENZYME"/>
    <property type="match status" value="1"/>
</dbReference>
<evidence type="ECO:0000313" key="4">
    <source>
        <dbReference type="Proteomes" id="UP000037510"/>
    </source>
</evidence>
<dbReference type="Pfam" id="PF00326">
    <property type="entry name" value="Peptidase_S9"/>
    <property type="match status" value="1"/>
</dbReference>
<dbReference type="STRING" id="104452.A0A0L7LDU8"/>
<keyword evidence="1 3" id="KW-0378">Hydrolase</keyword>
<dbReference type="Gene3D" id="3.40.50.1820">
    <property type="entry name" value="alpha/beta hydrolase"/>
    <property type="match status" value="1"/>
</dbReference>
<feature type="domain" description="Peptidase S9 prolyl oligopeptidase catalytic" evidence="2">
    <location>
        <begin position="42"/>
        <end position="131"/>
    </location>
</feature>
<evidence type="ECO:0000259" key="2">
    <source>
        <dbReference type="Pfam" id="PF00326"/>
    </source>
</evidence>
<organism evidence="3 4">
    <name type="scientific">Operophtera brumata</name>
    <name type="common">Winter moth</name>
    <name type="synonym">Phalaena brumata</name>
    <dbReference type="NCBI Taxonomy" id="104452"/>
    <lineage>
        <taxon>Eukaryota</taxon>
        <taxon>Metazoa</taxon>
        <taxon>Ecdysozoa</taxon>
        <taxon>Arthropoda</taxon>
        <taxon>Hexapoda</taxon>
        <taxon>Insecta</taxon>
        <taxon>Pterygota</taxon>
        <taxon>Neoptera</taxon>
        <taxon>Endopterygota</taxon>
        <taxon>Lepidoptera</taxon>
        <taxon>Glossata</taxon>
        <taxon>Ditrysia</taxon>
        <taxon>Geometroidea</taxon>
        <taxon>Geometridae</taxon>
        <taxon>Larentiinae</taxon>
        <taxon>Operophtera</taxon>
    </lineage>
</organism>
<dbReference type="Proteomes" id="UP000037510">
    <property type="component" value="Unassembled WGS sequence"/>
</dbReference>
<dbReference type="SUPFAM" id="SSF53474">
    <property type="entry name" value="alpha/beta-Hydrolases"/>
    <property type="match status" value="1"/>
</dbReference>
<dbReference type="PANTHER" id="PTHR42776">
    <property type="entry name" value="SERINE PEPTIDASE S9 FAMILY MEMBER"/>
    <property type="match status" value="1"/>
</dbReference>
<name>A0A0L7LDU8_OPEBR</name>
<gene>
    <name evidence="3" type="ORF">OBRU01_10379</name>
</gene>
<keyword evidence="4" id="KW-1185">Reference proteome</keyword>
<dbReference type="GO" id="GO:0006508">
    <property type="term" value="P:proteolysis"/>
    <property type="evidence" value="ECO:0007669"/>
    <property type="project" value="InterPro"/>
</dbReference>
<dbReference type="GO" id="GO:0004252">
    <property type="term" value="F:serine-type endopeptidase activity"/>
    <property type="evidence" value="ECO:0007669"/>
    <property type="project" value="TreeGrafter"/>
</dbReference>
<protein>
    <submittedName>
        <fullName evidence="3">Putative acylpeptide hydrolase</fullName>
    </submittedName>
</protein>
<evidence type="ECO:0000313" key="3">
    <source>
        <dbReference type="EMBL" id="KOB73693.1"/>
    </source>
</evidence>
<dbReference type="InterPro" id="IPR029058">
    <property type="entry name" value="AB_hydrolase_fold"/>
</dbReference>
<sequence>MYRVLPAGQRCSLPISNVGSNDVDDCYLALTTVMKETVCFFIGFAVLRVNYRGSTGQGDAAVRCLISNVGSYDVADCYLALTTVLERGNTSNVFLYGKSYGGLIVGHLAAKYSTEFKAVVMKNPLLDLATKGHYADNSDG</sequence>